<organism evidence="2 3">
    <name type="scientific">Cystobacter ferrugineus</name>
    <dbReference type="NCBI Taxonomy" id="83449"/>
    <lineage>
        <taxon>Bacteria</taxon>
        <taxon>Pseudomonadati</taxon>
        <taxon>Myxococcota</taxon>
        <taxon>Myxococcia</taxon>
        <taxon>Myxococcales</taxon>
        <taxon>Cystobacterineae</taxon>
        <taxon>Archangiaceae</taxon>
        <taxon>Cystobacter</taxon>
    </lineage>
</organism>
<protein>
    <submittedName>
        <fullName evidence="2">Uncharacterized protein</fullName>
    </submittedName>
</protein>
<sequence length="76" mass="8471">MGNMKDEDLKELPVSESPFKRGAEDEAPRPNVTRTPPGVWPQVSQADMGRVMRRLRGAAERVRESEPLVRLVGKTG</sequence>
<feature type="compositionally biased region" description="Basic and acidic residues" evidence="1">
    <location>
        <begin position="1"/>
        <end position="28"/>
    </location>
</feature>
<evidence type="ECO:0000313" key="3">
    <source>
        <dbReference type="Proteomes" id="UP000182229"/>
    </source>
</evidence>
<keyword evidence="3" id="KW-1185">Reference proteome</keyword>
<evidence type="ECO:0000313" key="2">
    <source>
        <dbReference type="EMBL" id="OJH36015.1"/>
    </source>
</evidence>
<proteinExistence type="predicted"/>
<gene>
    <name evidence="2" type="ORF">BON30_36050</name>
</gene>
<evidence type="ECO:0000256" key="1">
    <source>
        <dbReference type="SAM" id="MobiDB-lite"/>
    </source>
</evidence>
<dbReference type="AlphaFoldDB" id="A0A1L9B184"/>
<name>A0A1L9B184_9BACT</name>
<reference evidence="3" key="1">
    <citation type="submission" date="2016-11" db="EMBL/GenBank/DDBJ databases">
        <authorList>
            <person name="Shukria A."/>
            <person name="Stevens D.C."/>
        </authorList>
    </citation>
    <scope>NUCLEOTIDE SEQUENCE [LARGE SCALE GENOMIC DNA]</scope>
    <source>
        <strain evidence="3">Cbfe23</strain>
    </source>
</reference>
<feature type="region of interest" description="Disordered" evidence="1">
    <location>
        <begin position="1"/>
        <end position="42"/>
    </location>
</feature>
<accession>A0A1L9B184</accession>
<comment type="caution">
    <text evidence="2">The sequence shown here is derived from an EMBL/GenBank/DDBJ whole genome shotgun (WGS) entry which is preliminary data.</text>
</comment>
<reference evidence="2 3" key="2">
    <citation type="submission" date="2016-12" db="EMBL/GenBank/DDBJ databases">
        <title>Draft Genome Sequence of Cystobacter ferrugineus Strain Cbfe23.</title>
        <authorList>
            <person name="Akbar S."/>
            <person name="Dowd S.E."/>
            <person name="Stevens D.C."/>
        </authorList>
    </citation>
    <scope>NUCLEOTIDE SEQUENCE [LARGE SCALE GENOMIC DNA]</scope>
    <source>
        <strain evidence="2 3">Cbfe23</strain>
    </source>
</reference>
<dbReference type="Proteomes" id="UP000182229">
    <property type="component" value="Unassembled WGS sequence"/>
</dbReference>
<dbReference type="EMBL" id="MPIN01000012">
    <property type="protein sequence ID" value="OJH36015.1"/>
    <property type="molecule type" value="Genomic_DNA"/>
</dbReference>